<dbReference type="KEGG" id="tso:IZ6_24990"/>
<proteinExistence type="predicted"/>
<gene>
    <name evidence="1" type="ORF">IZ6_24990</name>
</gene>
<organism evidence="1 2">
    <name type="scientific">Terrihabitans soli</name>
    <dbReference type="NCBI Taxonomy" id="708113"/>
    <lineage>
        <taxon>Bacteria</taxon>
        <taxon>Pseudomonadati</taxon>
        <taxon>Pseudomonadota</taxon>
        <taxon>Alphaproteobacteria</taxon>
        <taxon>Hyphomicrobiales</taxon>
        <taxon>Terrihabitans</taxon>
    </lineage>
</organism>
<evidence type="ECO:0000313" key="2">
    <source>
        <dbReference type="Proteomes" id="UP000515317"/>
    </source>
</evidence>
<keyword evidence="2" id="KW-1185">Reference proteome</keyword>
<protein>
    <submittedName>
        <fullName evidence="1">Uncharacterized protein</fullName>
    </submittedName>
</protein>
<name>A0A6S6QMQ7_9HYPH</name>
<reference evidence="1 2" key="1">
    <citation type="submission" date="2020-08" db="EMBL/GenBank/DDBJ databases">
        <title>Genome sequence of Rhizobiales bacterium strain IZ6.</title>
        <authorList>
            <person name="Nakai R."/>
            <person name="Naganuma T."/>
        </authorList>
    </citation>
    <scope>NUCLEOTIDE SEQUENCE [LARGE SCALE GENOMIC DNA]</scope>
    <source>
        <strain evidence="1 2">IZ6</strain>
    </source>
</reference>
<dbReference type="EMBL" id="AP023361">
    <property type="protein sequence ID" value="BCJ91764.1"/>
    <property type="molecule type" value="Genomic_DNA"/>
</dbReference>
<dbReference type="Gene3D" id="2.10.10.90">
    <property type="match status" value="1"/>
</dbReference>
<accession>A0A6S6QMQ7</accession>
<evidence type="ECO:0000313" key="1">
    <source>
        <dbReference type="EMBL" id="BCJ91764.1"/>
    </source>
</evidence>
<dbReference type="AlphaFoldDB" id="A0A6S6QMQ7"/>
<sequence>MLGSMSTILTDKTGLITLTAGSAAFSGSGTVWQTKKIKPGYLLVAAGSVGVIQSITGEGSGVLAHEWEGPSVSNGDFAIVYTPSDAPELAGRVRALIEQTAATFAAINDGTQAWGQQIVGSGANQLRTRIDVGDIVLERSSDNGDNWTVFLRVDAATGRVKFFQNRRPVTVKTADFTLSAADVNKVFICTSPLSIAIETVTSLGDGWYCDIKSDGVEVELEPDGIETIDGGEGTALGANESITLVCSGGQLYTLRGGGSGSGEITKRGVYSAGVTYDENDLVAYDGSSYLSRVDSNTGHTPSTSPTQWQLYAARGEPGIGNVYSVTFGISNRPHAGEVFPPHVFSDAVVFPAGLGTSRVVAQLAATATAVLSLKKNGVQFGTATFAASGTTAVMAALNETTFNPGDVLTVTAPNPRDTTLANIGITIRGLR</sequence>
<dbReference type="Proteomes" id="UP000515317">
    <property type="component" value="Chromosome"/>
</dbReference>